<comment type="subcellular location">
    <subcellularLocation>
        <location evidence="1">Cell membrane</location>
        <topology evidence="1">Single-pass type II membrane protein</topology>
    </subcellularLocation>
</comment>
<dbReference type="STRING" id="914150.TQ33_1522"/>
<evidence type="ECO:0000259" key="10">
    <source>
        <dbReference type="Pfam" id="PF09976"/>
    </source>
</evidence>
<reference evidence="11 12" key="1">
    <citation type="submission" date="2015-02" db="EMBL/GenBank/DDBJ databases">
        <title>Complete genome sequence of Kangiella geojedonensis strain YCS-5T.</title>
        <authorList>
            <person name="Kim K.M."/>
        </authorList>
    </citation>
    <scope>NUCLEOTIDE SEQUENCE [LARGE SCALE GENOMIC DNA]</scope>
    <source>
        <strain evidence="11 12">YCS-5</strain>
    </source>
</reference>
<name>A0A0F6TRI6_9GAMM</name>
<dbReference type="PANTHER" id="PTHR38035:SF1">
    <property type="entry name" value="ANCILLARY SECYEG TRANSLOCON SUBUNIT"/>
    <property type="match status" value="1"/>
</dbReference>
<keyword evidence="4 9" id="KW-1133">Transmembrane helix</keyword>
<dbReference type="InterPro" id="IPR011990">
    <property type="entry name" value="TPR-like_helical_dom_sf"/>
</dbReference>
<dbReference type="KEGG" id="kge:TQ33_1522"/>
<organism evidence="11 12">
    <name type="scientific">Kangiella geojedonensis</name>
    <dbReference type="NCBI Taxonomy" id="914150"/>
    <lineage>
        <taxon>Bacteria</taxon>
        <taxon>Pseudomonadati</taxon>
        <taxon>Pseudomonadota</taxon>
        <taxon>Gammaproteobacteria</taxon>
        <taxon>Kangiellales</taxon>
        <taxon>Kangiellaceae</taxon>
        <taxon>Kangiella</taxon>
    </lineage>
</organism>
<evidence type="ECO:0000256" key="3">
    <source>
        <dbReference type="ARBA" id="ARBA00022692"/>
    </source>
</evidence>
<dbReference type="PANTHER" id="PTHR38035">
    <property type="entry name" value="UPF0070 PROTEIN YFGM"/>
    <property type="match status" value="1"/>
</dbReference>
<dbReference type="InterPro" id="IPR018704">
    <property type="entry name" value="SecYEG/CpoB_TPR"/>
</dbReference>
<comment type="similarity">
    <text evidence="7">Belongs to the YfgM family.</text>
</comment>
<dbReference type="HOGENOM" id="CLU_084785_0_0_6"/>
<dbReference type="Pfam" id="PF09976">
    <property type="entry name" value="TPR_21"/>
    <property type="match status" value="1"/>
</dbReference>
<keyword evidence="3 9" id="KW-0812">Transmembrane</keyword>
<gene>
    <name evidence="11" type="ORF">TQ33_1522</name>
</gene>
<keyword evidence="2" id="KW-1003">Cell membrane</keyword>
<evidence type="ECO:0000313" key="12">
    <source>
        <dbReference type="Proteomes" id="UP000034071"/>
    </source>
</evidence>
<evidence type="ECO:0000256" key="5">
    <source>
        <dbReference type="ARBA" id="ARBA00023136"/>
    </source>
</evidence>
<dbReference type="EMBL" id="CP010975">
    <property type="protein sequence ID" value="AKE52469.1"/>
    <property type="molecule type" value="Genomic_DNA"/>
</dbReference>
<evidence type="ECO:0000256" key="7">
    <source>
        <dbReference type="ARBA" id="ARBA00024197"/>
    </source>
</evidence>
<dbReference type="Proteomes" id="UP000034071">
    <property type="component" value="Chromosome"/>
</dbReference>
<evidence type="ECO:0000256" key="1">
    <source>
        <dbReference type="ARBA" id="ARBA00004401"/>
    </source>
</evidence>
<evidence type="ECO:0000313" key="11">
    <source>
        <dbReference type="EMBL" id="AKE52469.1"/>
    </source>
</evidence>
<feature type="transmembrane region" description="Helical" evidence="9">
    <location>
        <begin position="24"/>
        <end position="42"/>
    </location>
</feature>
<proteinExistence type="inferred from homology"/>
<dbReference type="GO" id="GO:0044877">
    <property type="term" value="F:protein-containing complex binding"/>
    <property type="evidence" value="ECO:0007669"/>
    <property type="project" value="InterPro"/>
</dbReference>
<dbReference type="RefSeq" id="WP_046561535.1">
    <property type="nucleotide sequence ID" value="NZ_CP010975.1"/>
</dbReference>
<dbReference type="Gene3D" id="1.25.40.10">
    <property type="entry name" value="Tetratricopeptide repeat domain"/>
    <property type="match status" value="1"/>
</dbReference>
<dbReference type="PIRSF" id="PIRSF006170">
    <property type="entry name" value="YfgM"/>
    <property type="match status" value="1"/>
</dbReference>
<evidence type="ECO:0000256" key="4">
    <source>
        <dbReference type="ARBA" id="ARBA00022989"/>
    </source>
</evidence>
<accession>A0A0F6TRI6</accession>
<evidence type="ECO:0000256" key="9">
    <source>
        <dbReference type="SAM" id="Phobius"/>
    </source>
</evidence>
<dbReference type="SUPFAM" id="SSF48452">
    <property type="entry name" value="TPR-like"/>
    <property type="match status" value="1"/>
</dbReference>
<evidence type="ECO:0000256" key="8">
    <source>
        <dbReference type="ARBA" id="ARBA00024235"/>
    </source>
</evidence>
<evidence type="ECO:0000256" key="2">
    <source>
        <dbReference type="ARBA" id="ARBA00022475"/>
    </source>
</evidence>
<feature type="domain" description="Ancillary SecYEG translocon subunit/Cell division coordinator CpoB TPR" evidence="10">
    <location>
        <begin position="15"/>
        <end position="205"/>
    </location>
</feature>
<dbReference type="InterPro" id="IPR026039">
    <property type="entry name" value="YfgM"/>
</dbReference>
<keyword evidence="5 9" id="KW-0472">Membrane</keyword>
<dbReference type="OrthoDB" id="9789675at2"/>
<dbReference type="AlphaFoldDB" id="A0A0F6TRI6"/>
<dbReference type="GO" id="GO:0005886">
    <property type="term" value="C:plasma membrane"/>
    <property type="evidence" value="ECO:0007669"/>
    <property type="project" value="UniProtKB-SubCell"/>
</dbReference>
<evidence type="ECO:0000256" key="6">
    <source>
        <dbReference type="ARBA" id="ARBA00023186"/>
    </source>
</evidence>
<sequence length="210" mass="22950">MAQYETEEQQVEAIKTFWKENGKAIILGAVIGFGGIFGWDYYKDHKVAQAEAASAQYAEAFNNIVAGSDDQTEFVEKAETLKQDFSSSTYAALAALKLAELEVSSDNFDAAMEQLRWVVDQGNKTFAPVAQVRLARILLAQEQYDAAIAEVDAVTSEAYKASALMVKGEAQLAKGDREAAKNTFIQARDASQTAPHPLLALRLSEFGIEK</sequence>
<protein>
    <recommendedName>
        <fullName evidence="8">Ancillary SecYEG translocon subunit</fullName>
    </recommendedName>
</protein>
<keyword evidence="12" id="KW-1185">Reference proteome</keyword>
<keyword evidence="6" id="KW-0143">Chaperone</keyword>